<evidence type="ECO:0000259" key="2">
    <source>
        <dbReference type="Pfam" id="PF13240"/>
    </source>
</evidence>
<keyword evidence="1" id="KW-1133">Transmembrane helix</keyword>
<comment type="caution">
    <text evidence="3">The sequence shown here is derived from an EMBL/GenBank/DDBJ whole genome shotgun (WGS) entry which is preliminary data.</text>
</comment>
<keyword evidence="1" id="KW-0472">Membrane</keyword>
<feature type="transmembrane region" description="Helical" evidence="1">
    <location>
        <begin position="74"/>
        <end position="95"/>
    </location>
</feature>
<reference evidence="3 4" key="1">
    <citation type="submission" date="2018-08" db="EMBL/GenBank/DDBJ databases">
        <title>A genome reference for cultivated species of the human gut microbiota.</title>
        <authorList>
            <person name="Zou Y."/>
            <person name="Xue W."/>
            <person name="Luo G."/>
        </authorList>
    </citation>
    <scope>NUCLEOTIDE SEQUENCE [LARGE SCALE GENOMIC DNA]</scope>
    <source>
        <strain evidence="3 4">AF14-18</strain>
    </source>
</reference>
<protein>
    <submittedName>
        <fullName evidence="3">Zinc ribbon domain-containing protein</fullName>
    </submittedName>
</protein>
<feature type="transmembrane region" description="Helical" evidence="1">
    <location>
        <begin position="274"/>
        <end position="295"/>
    </location>
</feature>
<name>A0A412ZE62_9FIRM</name>
<dbReference type="AlphaFoldDB" id="A0A412ZE62"/>
<gene>
    <name evidence="3" type="ORF">DWW02_01850</name>
</gene>
<keyword evidence="1" id="KW-0812">Transmembrane</keyword>
<evidence type="ECO:0000313" key="3">
    <source>
        <dbReference type="EMBL" id="RGV78506.1"/>
    </source>
</evidence>
<dbReference type="Pfam" id="PF13240">
    <property type="entry name" value="Zn_Ribbon_1"/>
    <property type="match status" value="1"/>
</dbReference>
<feature type="transmembrane region" description="Helical" evidence="1">
    <location>
        <begin position="102"/>
        <end position="120"/>
    </location>
</feature>
<dbReference type="EMBL" id="QRZM01000001">
    <property type="protein sequence ID" value="RGV78506.1"/>
    <property type="molecule type" value="Genomic_DNA"/>
</dbReference>
<evidence type="ECO:0000256" key="1">
    <source>
        <dbReference type="SAM" id="Phobius"/>
    </source>
</evidence>
<feature type="domain" description="Zinc-ribbon" evidence="2">
    <location>
        <begin position="2"/>
        <end position="22"/>
    </location>
</feature>
<accession>A0A412ZE62</accession>
<dbReference type="RefSeq" id="WP_118017286.1">
    <property type="nucleotide sequence ID" value="NZ_CAUHGS010000006.1"/>
</dbReference>
<dbReference type="Proteomes" id="UP000284543">
    <property type="component" value="Unassembled WGS sequence"/>
</dbReference>
<organism evidence="3 4">
    <name type="scientific">Enterocloster bolteae</name>
    <dbReference type="NCBI Taxonomy" id="208479"/>
    <lineage>
        <taxon>Bacteria</taxon>
        <taxon>Bacillati</taxon>
        <taxon>Bacillota</taxon>
        <taxon>Clostridia</taxon>
        <taxon>Lachnospirales</taxon>
        <taxon>Lachnospiraceae</taxon>
        <taxon>Enterocloster</taxon>
    </lineage>
</organism>
<feature type="transmembrane region" description="Helical" evidence="1">
    <location>
        <begin position="132"/>
        <end position="151"/>
    </location>
</feature>
<proteinExistence type="predicted"/>
<sequence length="296" mass="32677">MFCTKCGKELGEGEKFCSDCGERVGKGEVEFNDIVSSVSAKAKEGASYAADQLKHIDVSDAKGIFTNVTKMDSIVYLIVGVLLFLVSIYSVFGSYYRAMRMILSMLLLILPAFLGVYFFVTDKTKKGIISSSQVFLGIMTILSLLSLFGWLPGILYKLRNLICIVIGATLAAVGTIKLCKDLEQNKTVGVSNQAVAGNANMNETPNIQGMNNINMGGVLIANYDARFDYTPIGMWGYFLYSILFNIPLIGWICWIIFAVGGTRNINLRNFARSYICLYIVMFVLFLLISLFVAALF</sequence>
<feature type="transmembrane region" description="Helical" evidence="1">
    <location>
        <begin position="237"/>
        <end position="262"/>
    </location>
</feature>
<dbReference type="InterPro" id="IPR026870">
    <property type="entry name" value="Zinc_ribbon_dom"/>
</dbReference>
<evidence type="ECO:0000313" key="4">
    <source>
        <dbReference type="Proteomes" id="UP000284543"/>
    </source>
</evidence>